<dbReference type="Pfam" id="PF03323">
    <property type="entry name" value="GerA"/>
    <property type="match status" value="1"/>
</dbReference>
<dbReference type="RefSeq" id="WP_106009633.1">
    <property type="nucleotide sequence ID" value="NZ_PVXP01000027.1"/>
</dbReference>
<evidence type="ECO:0000256" key="2">
    <source>
        <dbReference type="ARBA" id="ARBA00023136"/>
    </source>
</evidence>
<dbReference type="InterPro" id="IPR004995">
    <property type="entry name" value="Spore_Ger"/>
</dbReference>
<evidence type="ECO:0000256" key="3">
    <source>
        <dbReference type="SAM" id="Phobius"/>
    </source>
</evidence>
<dbReference type="GO" id="GO:0009847">
    <property type="term" value="P:spore germination"/>
    <property type="evidence" value="ECO:0007669"/>
    <property type="project" value="InterPro"/>
</dbReference>
<keyword evidence="5" id="KW-1185">Reference proteome</keyword>
<dbReference type="PIRSF" id="PIRSF005690">
    <property type="entry name" value="GerBA"/>
    <property type="match status" value="1"/>
</dbReference>
<sequence length="466" mass="52865">MNDYWNYINDKLNNNSDLKRREIKCNRGTIYLLFIDDMCDSKFISQYIIAPLIKNSRLITDSEIIKKRILYSNSIGDVTSRDDALLHILSGDVVILSDFYDSVIFCDTKGFNRRSISTPSTETVIKGPREGFNEVLLDNISLIRRRIKSPQLKIEYKIMGKISNTTVALLYIQDLAPQKVLKYINDKLGKIDIDFLLDTNYLEEQLKNPKTIFDTIGYTEKPDIAASKILQGHVIVLVDGTPFALSAPHFFIENFQMADDYYLNSYYTSILRILRIAAFGISVLLPGLYIAITTYHFSFIPLIFVFRLSSSRADVPIPTVIEVYLMSFFFQLLREAGIRLPQPLGQSMSIVGALILGQSAVSAGLTSQTTVIIVAISAISSFLTPKLYGPILVWSYIILFLSSLIGMLGFFMGLFMMISDIASLDSCRYPYITPVLTKEKLSYKDILYRKKLTNISKNNLNRNDTK</sequence>
<protein>
    <submittedName>
        <fullName evidence="4">Spore germination protein B1</fullName>
    </submittedName>
</protein>
<dbReference type="OrthoDB" id="9772630at2"/>
<dbReference type="AlphaFoldDB" id="A0A2T0BM91"/>
<feature type="transmembrane region" description="Helical" evidence="3">
    <location>
        <begin position="315"/>
        <end position="333"/>
    </location>
</feature>
<feature type="transmembrane region" description="Helical" evidence="3">
    <location>
        <begin position="273"/>
        <end position="295"/>
    </location>
</feature>
<evidence type="ECO:0000313" key="5">
    <source>
        <dbReference type="Proteomes" id="UP000237798"/>
    </source>
</evidence>
<comment type="similarity">
    <text evidence="1">Belongs to the GerABKA family.</text>
</comment>
<organism evidence="4 5">
    <name type="scientific">Clostridium luticellarii</name>
    <dbReference type="NCBI Taxonomy" id="1691940"/>
    <lineage>
        <taxon>Bacteria</taxon>
        <taxon>Bacillati</taxon>
        <taxon>Bacillota</taxon>
        <taxon>Clostridia</taxon>
        <taxon>Eubacteriales</taxon>
        <taxon>Clostridiaceae</taxon>
        <taxon>Clostridium</taxon>
    </lineage>
</organism>
<feature type="transmembrane region" description="Helical" evidence="3">
    <location>
        <begin position="354"/>
        <end position="379"/>
    </location>
</feature>
<proteinExistence type="inferred from homology"/>
<dbReference type="PANTHER" id="PTHR22550:SF5">
    <property type="entry name" value="LEUCINE ZIPPER PROTEIN 4"/>
    <property type="match status" value="1"/>
</dbReference>
<keyword evidence="3" id="KW-1133">Transmembrane helix</keyword>
<accession>A0A2T0BM91</accession>
<feature type="transmembrane region" description="Helical" evidence="3">
    <location>
        <begin position="391"/>
        <end position="418"/>
    </location>
</feature>
<dbReference type="Proteomes" id="UP000237798">
    <property type="component" value="Unassembled WGS sequence"/>
</dbReference>
<keyword evidence="2 3" id="KW-0472">Membrane</keyword>
<reference evidence="4 5" key="1">
    <citation type="submission" date="2018-03" db="EMBL/GenBank/DDBJ databases">
        <title>Genome sequence of Clostridium luticellarii DSM 29923.</title>
        <authorList>
            <person name="Poehlein A."/>
            <person name="Daniel R."/>
        </authorList>
    </citation>
    <scope>NUCLEOTIDE SEQUENCE [LARGE SCALE GENOMIC DNA]</scope>
    <source>
        <strain evidence="4 5">DSM 29923</strain>
    </source>
</reference>
<dbReference type="GO" id="GO:0016020">
    <property type="term" value="C:membrane"/>
    <property type="evidence" value="ECO:0007669"/>
    <property type="project" value="InterPro"/>
</dbReference>
<keyword evidence="3" id="KW-0812">Transmembrane</keyword>
<comment type="caution">
    <text evidence="4">The sequence shown here is derived from an EMBL/GenBank/DDBJ whole genome shotgun (WGS) entry which is preliminary data.</text>
</comment>
<evidence type="ECO:0000256" key="1">
    <source>
        <dbReference type="ARBA" id="ARBA00005278"/>
    </source>
</evidence>
<name>A0A2T0BM91_9CLOT</name>
<dbReference type="InterPro" id="IPR050768">
    <property type="entry name" value="UPF0353/GerABKA_families"/>
</dbReference>
<gene>
    <name evidence="4" type="primary">gerBA_3</name>
    <name evidence="4" type="ORF">CLLU_20440</name>
</gene>
<dbReference type="EMBL" id="PVXP01000027">
    <property type="protein sequence ID" value="PRR84990.1"/>
    <property type="molecule type" value="Genomic_DNA"/>
</dbReference>
<dbReference type="PANTHER" id="PTHR22550">
    <property type="entry name" value="SPORE GERMINATION PROTEIN"/>
    <property type="match status" value="1"/>
</dbReference>
<evidence type="ECO:0000313" key="4">
    <source>
        <dbReference type="EMBL" id="PRR84990.1"/>
    </source>
</evidence>